<evidence type="ECO:0000256" key="4">
    <source>
        <dbReference type="SAM" id="MobiDB-lite"/>
    </source>
</evidence>
<sequence>MLTGKIQEESLRTYLFTYSHVYDSMSLITLAEMFELEKANVHGIISKMIINEELMASLDEPSQSLVMHKTEPSRLQSLALQVADKVGLLVEYNERILESKTGVSRSLLYEFDEQPGMFAEGVKITHSLVLEKFIEIVDSFHGRRTDRLENIALLTQLRAISESKKLGPALKAKIDFAMISALSDYDAAVTSSMTAENWEKVMKKVRKILNDLSSCEDFTVAEHVLKENESFEKPPYKIQGCIMKVCERMDDEFNKLLKDCDAHGPEYVKRLKDEKSVCDIFEHLQRYMESRESTPSDLCRVYLRRVEHLYYKIDPTVFTERDPVSRLFVFPSLGKWSAVLSKRKSRSRGKCHSTCTSISSYSSAFIGPPESMREHVVAAARAMRNGKWKQCRDFIINEKMNAKVWDLFYQADRVREMITGNIQEESLRTYLCTYSHVYDSMSLITLAEMFELEKANVHGIISKMIINEELMASLDEPNQSLVMLKTEPSRLQSLALQVADKVRLLVEYNERILESKTGIFNQRNQQNYRQQFGGQRGQDGGRGGWNRRGGRDRRDRGGGDGVDLMETVFGALQGENCRGKGGRKRDNRCGRGGHG</sequence>
<dbReference type="Pfam" id="PF05470">
    <property type="entry name" value="eIF-3c_N"/>
    <property type="match status" value="1"/>
</dbReference>
<dbReference type="OrthoDB" id="29647at2759"/>
<evidence type="ECO:0000259" key="5">
    <source>
        <dbReference type="PROSITE" id="PS50250"/>
    </source>
</evidence>
<dbReference type="GO" id="GO:0031369">
    <property type="term" value="F:translation initiation factor binding"/>
    <property type="evidence" value="ECO:0007669"/>
    <property type="project" value="InterPro"/>
</dbReference>
<proteinExistence type="predicted"/>
<keyword evidence="1" id="KW-0963">Cytoplasm</keyword>
<feature type="domain" description="PCI" evidence="5">
    <location>
        <begin position="1"/>
        <end position="72"/>
    </location>
</feature>
<dbReference type="GO" id="GO:0003743">
    <property type="term" value="F:translation initiation factor activity"/>
    <property type="evidence" value="ECO:0007669"/>
    <property type="project" value="UniProtKB-KW"/>
</dbReference>
<dbReference type="SMART" id="SM00088">
    <property type="entry name" value="PINT"/>
    <property type="match status" value="2"/>
</dbReference>
<keyword evidence="7" id="KW-1185">Reference proteome</keyword>
<feature type="domain" description="PCI" evidence="5">
    <location>
        <begin position="279"/>
        <end position="488"/>
    </location>
</feature>
<feature type="non-terminal residue" evidence="6">
    <location>
        <position position="595"/>
    </location>
</feature>
<dbReference type="PROSITE" id="PS50250">
    <property type="entry name" value="PCI"/>
    <property type="match status" value="2"/>
</dbReference>
<evidence type="ECO:0000256" key="1">
    <source>
        <dbReference type="ARBA" id="ARBA00022490"/>
    </source>
</evidence>
<dbReference type="InterPro" id="IPR027516">
    <property type="entry name" value="EIF3C"/>
</dbReference>
<organism evidence="6">
    <name type="scientific">Notodromas monacha</name>
    <dbReference type="NCBI Taxonomy" id="399045"/>
    <lineage>
        <taxon>Eukaryota</taxon>
        <taxon>Metazoa</taxon>
        <taxon>Ecdysozoa</taxon>
        <taxon>Arthropoda</taxon>
        <taxon>Crustacea</taxon>
        <taxon>Oligostraca</taxon>
        <taxon>Ostracoda</taxon>
        <taxon>Podocopa</taxon>
        <taxon>Podocopida</taxon>
        <taxon>Cypridocopina</taxon>
        <taxon>Cypridoidea</taxon>
        <taxon>Cyprididae</taxon>
        <taxon>Notodromas</taxon>
    </lineage>
</organism>
<dbReference type="Pfam" id="PF01399">
    <property type="entry name" value="PCI"/>
    <property type="match status" value="2"/>
</dbReference>
<dbReference type="Pfam" id="PF26569">
    <property type="entry name" value="EIF3CL_C"/>
    <property type="match status" value="2"/>
</dbReference>
<dbReference type="InterPro" id="IPR058999">
    <property type="entry name" value="EIF3CL_C"/>
</dbReference>
<reference evidence="6" key="1">
    <citation type="submission" date="2020-11" db="EMBL/GenBank/DDBJ databases">
        <authorList>
            <person name="Tran Van P."/>
        </authorList>
    </citation>
    <scope>NUCLEOTIDE SEQUENCE</scope>
</reference>
<evidence type="ECO:0000313" key="6">
    <source>
        <dbReference type="EMBL" id="CAD7274123.1"/>
    </source>
</evidence>
<evidence type="ECO:0000256" key="2">
    <source>
        <dbReference type="ARBA" id="ARBA00022540"/>
    </source>
</evidence>
<dbReference type="SUPFAM" id="SSF46785">
    <property type="entry name" value="Winged helix' DNA-binding domain"/>
    <property type="match status" value="2"/>
</dbReference>
<dbReference type="PANTHER" id="PTHR13937:SF0">
    <property type="entry name" value="EUKARYOTIC TRANSLATION INITIATION FACTOR 3 SUBUNIT C-RELATED"/>
    <property type="match status" value="1"/>
</dbReference>
<protein>
    <recommendedName>
        <fullName evidence="5">PCI domain-containing protein</fullName>
    </recommendedName>
</protein>
<keyword evidence="2" id="KW-0396">Initiation factor</keyword>
<dbReference type="Proteomes" id="UP000678499">
    <property type="component" value="Unassembled WGS sequence"/>
</dbReference>
<accession>A0A7R9BF76</accession>
<dbReference type="EMBL" id="OA882244">
    <property type="protein sequence ID" value="CAD7274123.1"/>
    <property type="molecule type" value="Genomic_DNA"/>
</dbReference>
<gene>
    <name evidence="6" type="ORF">NMOB1V02_LOCUS1977</name>
</gene>
<feature type="region of interest" description="Disordered" evidence="4">
    <location>
        <begin position="531"/>
        <end position="563"/>
    </location>
</feature>
<dbReference type="PANTHER" id="PTHR13937">
    <property type="entry name" value="EUKARYOTIC TRANSLATION INITATION FACTOR 3, SUBUNIT 8 EIF3S8 -RELATED"/>
    <property type="match status" value="1"/>
</dbReference>
<dbReference type="InterPro" id="IPR000717">
    <property type="entry name" value="PCI_dom"/>
</dbReference>
<evidence type="ECO:0000313" key="7">
    <source>
        <dbReference type="Proteomes" id="UP000678499"/>
    </source>
</evidence>
<dbReference type="InterPro" id="IPR036390">
    <property type="entry name" value="WH_DNA-bd_sf"/>
</dbReference>
<feature type="compositionally biased region" description="Gly residues" evidence="4">
    <location>
        <begin position="534"/>
        <end position="547"/>
    </location>
</feature>
<name>A0A7R9BF76_9CRUS</name>
<keyword evidence="3" id="KW-0648">Protein biosynthesis</keyword>
<dbReference type="EMBL" id="CAJPEX010000207">
    <property type="protein sequence ID" value="CAG0914275.1"/>
    <property type="molecule type" value="Genomic_DNA"/>
</dbReference>
<dbReference type="GO" id="GO:0005852">
    <property type="term" value="C:eukaryotic translation initiation factor 3 complex"/>
    <property type="evidence" value="ECO:0007669"/>
    <property type="project" value="InterPro"/>
</dbReference>
<evidence type="ECO:0000256" key="3">
    <source>
        <dbReference type="ARBA" id="ARBA00022917"/>
    </source>
</evidence>
<dbReference type="GO" id="GO:0003723">
    <property type="term" value="F:RNA binding"/>
    <property type="evidence" value="ECO:0007669"/>
    <property type="project" value="InterPro"/>
</dbReference>
<dbReference type="InterPro" id="IPR008905">
    <property type="entry name" value="EIF3C_N_dom"/>
</dbReference>
<dbReference type="AlphaFoldDB" id="A0A7R9BF76"/>